<dbReference type="InParanoid" id="A0A200PR41"/>
<dbReference type="FunCoup" id="A0A200PR41">
    <property type="interactions" value="158"/>
</dbReference>
<dbReference type="EMBL" id="MVGT01004289">
    <property type="protein sequence ID" value="OVA00663.1"/>
    <property type="molecule type" value="Genomic_DNA"/>
</dbReference>
<reference evidence="1 2" key="1">
    <citation type="journal article" date="2017" name="Mol. Plant">
        <title>The Genome of Medicinal Plant Macleaya cordata Provides New Insights into Benzylisoquinoline Alkaloids Metabolism.</title>
        <authorList>
            <person name="Liu X."/>
            <person name="Liu Y."/>
            <person name="Huang P."/>
            <person name="Ma Y."/>
            <person name="Qing Z."/>
            <person name="Tang Q."/>
            <person name="Cao H."/>
            <person name="Cheng P."/>
            <person name="Zheng Y."/>
            <person name="Yuan Z."/>
            <person name="Zhou Y."/>
            <person name="Liu J."/>
            <person name="Tang Z."/>
            <person name="Zhuo Y."/>
            <person name="Zhang Y."/>
            <person name="Yu L."/>
            <person name="Huang J."/>
            <person name="Yang P."/>
            <person name="Peng Q."/>
            <person name="Zhang J."/>
            <person name="Jiang W."/>
            <person name="Zhang Z."/>
            <person name="Lin K."/>
            <person name="Ro D.K."/>
            <person name="Chen X."/>
            <person name="Xiong X."/>
            <person name="Shang Y."/>
            <person name="Huang S."/>
            <person name="Zeng J."/>
        </authorList>
    </citation>
    <scope>NUCLEOTIDE SEQUENCE [LARGE SCALE GENOMIC DNA]</scope>
    <source>
        <strain evidence="2">cv. BLH2017</strain>
        <tissue evidence="1">Root</tissue>
    </source>
</reference>
<dbReference type="Proteomes" id="UP000195402">
    <property type="component" value="Unassembled WGS sequence"/>
</dbReference>
<dbReference type="PANTHER" id="PTHR35714:SF1">
    <property type="entry name" value="OS02G0715300 PROTEIN"/>
    <property type="match status" value="1"/>
</dbReference>
<gene>
    <name evidence="1" type="ORF">BVC80_9085g76</name>
</gene>
<dbReference type="PANTHER" id="PTHR35714">
    <property type="entry name" value="OS02G0715300 PROTEIN"/>
    <property type="match status" value="1"/>
</dbReference>
<evidence type="ECO:0000313" key="2">
    <source>
        <dbReference type="Proteomes" id="UP000195402"/>
    </source>
</evidence>
<dbReference type="AlphaFoldDB" id="A0A200PR41"/>
<dbReference type="OrthoDB" id="760044at2759"/>
<comment type="caution">
    <text evidence="1">The sequence shown here is derived from an EMBL/GenBank/DDBJ whole genome shotgun (WGS) entry which is preliminary data.</text>
</comment>
<accession>A0A200PR41</accession>
<proteinExistence type="predicted"/>
<evidence type="ECO:0000313" key="1">
    <source>
        <dbReference type="EMBL" id="OVA00663.1"/>
    </source>
</evidence>
<dbReference type="OMA" id="SIMHVFI"/>
<dbReference type="STRING" id="56857.A0A200PR41"/>
<organism evidence="1 2">
    <name type="scientific">Macleaya cordata</name>
    <name type="common">Five-seeded plume-poppy</name>
    <name type="synonym">Bocconia cordata</name>
    <dbReference type="NCBI Taxonomy" id="56857"/>
    <lineage>
        <taxon>Eukaryota</taxon>
        <taxon>Viridiplantae</taxon>
        <taxon>Streptophyta</taxon>
        <taxon>Embryophyta</taxon>
        <taxon>Tracheophyta</taxon>
        <taxon>Spermatophyta</taxon>
        <taxon>Magnoliopsida</taxon>
        <taxon>Ranunculales</taxon>
        <taxon>Papaveraceae</taxon>
        <taxon>Papaveroideae</taxon>
        <taxon>Macleaya</taxon>
    </lineage>
</organism>
<keyword evidence="2" id="KW-1185">Reference proteome</keyword>
<sequence>MSSIFESSFQKRSCFPSIPTTTKQQATLPISQTDSSTKQQAAAGLRRRLPSFSSLTTTIQQPFSSAASSWVSSTFHRSKISMSTTTSMGGLFAVAGSSSSIIRKWWDWGWAWMLSRKPTFARDLEMDEQEFAMLGSHNRGTLRHVFCKVKTQIRRLGGSDHALPICTPQGFRYDS</sequence>
<name>A0A200PR41_MACCD</name>
<protein>
    <submittedName>
        <fullName evidence="1">Uncharacterized protein</fullName>
    </submittedName>
</protein>